<dbReference type="Proteomes" id="UP000652761">
    <property type="component" value="Unassembled WGS sequence"/>
</dbReference>
<protein>
    <submittedName>
        <fullName evidence="1">Uncharacterized protein</fullName>
    </submittedName>
</protein>
<comment type="caution">
    <text evidence="1">The sequence shown here is derived from an EMBL/GenBank/DDBJ whole genome shotgun (WGS) entry which is preliminary data.</text>
</comment>
<organism evidence="1 2">
    <name type="scientific">Colocasia esculenta</name>
    <name type="common">Wild taro</name>
    <name type="synonym">Arum esculentum</name>
    <dbReference type="NCBI Taxonomy" id="4460"/>
    <lineage>
        <taxon>Eukaryota</taxon>
        <taxon>Viridiplantae</taxon>
        <taxon>Streptophyta</taxon>
        <taxon>Embryophyta</taxon>
        <taxon>Tracheophyta</taxon>
        <taxon>Spermatophyta</taxon>
        <taxon>Magnoliopsida</taxon>
        <taxon>Liliopsida</taxon>
        <taxon>Araceae</taxon>
        <taxon>Aroideae</taxon>
        <taxon>Colocasieae</taxon>
        <taxon>Colocasia</taxon>
    </lineage>
</organism>
<feature type="non-terminal residue" evidence="1">
    <location>
        <position position="1"/>
    </location>
</feature>
<gene>
    <name evidence="1" type="ORF">Taro_042373</name>
</gene>
<sequence length="169" mass="20154">GRRQAIWGILEAAGSWYAGLRAEIYAVQSFEGHAHRMAGRWKMAVCSRCRARSGWGRGRLCWVQPRWKRLWQMAADGAWMWWSYVAGRRCMLRWLLHCLEDSWRLQMVGQGKLFHISSVYYKLFIQVLFMSLSSVNYSSAVRFEFYVQHFGRFEFYLHKEWNLEIGLDL</sequence>
<dbReference type="EMBL" id="NMUH01004395">
    <property type="protein sequence ID" value="MQM09499.1"/>
    <property type="molecule type" value="Genomic_DNA"/>
</dbReference>
<name>A0A843WIA2_COLES</name>
<reference evidence="1" key="1">
    <citation type="submission" date="2017-07" db="EMBL/GenBank/DDBJ databases">
        <title>Taro Niue Genome Assembly and Annotation.</title>
        <authorList>
            <person name="Atibalentja N."/>
            <person name="Keating K."/>
            <person name="Fields C.J."/>
        </authorList>
    </citation>
    <scope>NUCLEOTIDE SEQUENCE</scope>
    <source>
        <strain evidence="1">Niue_2</strain>
        <tissue evidence="1">Leaf</tissue>
    </source>
</reference>
<accession>A0A843WIA2</accession>
<keyword evidence="2" id="KW-1185">Reference proteome</keyword>
<evidence type="ECO:0000313" key="2">
    <source>
        <dbReference type="Proteomes" id="UP000652761"/>
    </source>
</evidence>
<dbReference type="AlphaFoldDB" id="A0A843WIA2"/>
<proteinExistence type="predicted"/>
<evidence type="ECO:0000313" key="1">
    <source>
        <dbReference type="EMBL" id="MQM09499.1"/>
    </source>
</evidence>